<dbReference type="GO" id="GO:0016811">
    <property type="term" value="F:hydrolase activity, acting on carbon-nitrogen (but not peptide) bonds, in linear amides"/>
    <property type="evidence" value="ECO:0007669"/>
    <property type="project" value="TreeGrafter"/>
</dbReference>
<dbReference type="PATRIC" id="fig|1758689.4.peg.1112"/>
<proteinExistence type="predicted"/>
<dbReference type="PANTHER" id="PTHR12993:SF28">
    <property type="entry name" value="LMBE FAMILY PROTEIN"/>
    <property type="match status" value="1"/>
</dbReference>
<evidence type="ECO:0000313" key="2">
    <source>
        <dbReference type="EMBL" id="ANS78470.1"/>
    </source>
</evidence>
<dbReference type="KEGG" id="serj:SGUI_1074"/>
<keyword evidence="1" id="KW-0862">Zinc</keyword>
<dbReference type="AlphaFoldDB" id="A0A1B1NAJ9"/>
<dbReference type="InterPro" id="IPR003737">
    <property type="entry name" value="GlcNAc_PI_deacetylase-related"/>
</dbReference>
<protein>
    <recommendedName>
        <fullName evidence="4">LmbE family protein</fullName>
    </recommendedName>
</protein>
<dbReference type="InterPro" id="IPR024078">
    <property type="entry name" value="LmbE-like_dom_sf"/>
</dbReference>
<evidence type="ECO:0000256" key="1">
    <source>
        <dbReference type="ARBA" id="ARBA00022833"/>
    </source>
</evidence>
<dbReference type="RefSeq" id="WP_066637275.1">
    <property type="nucleotide sequence ID" value="NZ_CP014989.1"/>
</dbReference>
<dbReference type="EMBL" id="CP014989">
    <property type="protein sequence ID" value="ANS78470.1"/>
    <property type="molecule type" value="Genomic_DNA"/>
</dbReference>
<dbReference type="STRING" id="1758689.SGUI_1074"/>
<dbReference type="OrthoDB" id="3514174at2"/>
<organism evidence="2 3">
    <name type="scientific">Serinicoccus hydrothermalis</name>
    <dbReference type="NCBI Taxonomy" id="1758689"/>
    <lineage>
        <taxon>Bacteria</taxon>
        <taxon>Bacillati</taxon>
        <taxon>Actinomycetota</taxon>
        <taxon>Actinomycetes</taxon>
        <taxon>Micrococcales</taxon>
        <taxon>Ornithinimicrobiaceae</taxon>
        <taxon>Serinicoccus</taxon>
    </lineage>
</organism>
<evidence type="ECO:0008006" key="4">
    <source>
        <dbReference type="Google" id="ProtNLM"/>
    </source>
</evidence>
<reference evidence="2 3" key="1">
    <citation type="submission" date="2016-03" db="EMBL/GenBank/DDBJ databases">
        <title>Shallow-sea hydrothermal system.</title>
        <authorList>
            <person name="Tang K."/>
        </authorList>
    </citation>
    <scope>NUCLEOTIDE SEQUENCE [LARGE SCALE GENOMIC DNA]</scope>
    <source>
        <strain evidence="2 3">JLT9</strain>
    </source>
</reference>
<dbReference type="Gene3D" id="3.40.50.10320">
    <property type="entry name" value="LmbE-like"/>
    <property type="match status" value="1"/>
</dbReference>
<evidence type="ECO:0000313" key="3">
    <source>
        <dbReference type="Proteomes" id="UP000092482"/>
    </source>
</evidence>
<dbReference type="PANTHER" id="PTHR12993">
    <property type="entry name" value="N-ACETYLGLUCOSAMINYL-PHOSPHATIDYLINOSITOL DE-N-ACETYLASE-RELATED"/>
    <property type="match status" value="1"/>
</dbReference>
<gene>
    <name evidence="2" type="ORF">SGUI_1074</name>
</gene>
<dbReference type="GO" id="GO:0016137">
    <property type="term" value="P:glycoside metabolic process"/>
    <property type="evidence" value="ECO:0007669"/>
    <property type="project" value="UniProtKB-ARBA"/>
</dbReference>
<dbReference type="Proteomes" id="UP000092482">
    <property type="component" value="Chromosome"/>
</dbReference>
<sequence>MSLETFPTDWQRALCVVAHPDDLEYGTAAAVARWTGEGKEVTYLLVTRGEAGIATMPPEEAGPLREQEERDGARKVGVEDVRFLEGFSDGVVEADLRLRRELARVIREVRPEVVTTITHAETFPNGGLNQADHRAVGLSVVDAVAAAGNRWIFPELVTEGHEPWDGVRWIASSAGHTPTHEVDVTDTFEAAVASLEAHREYLGALGADYPTPRELLGTILGAGEGETDDGDTPSRYRWAAQVWPR</sequence>
<name>A0A1B1NAJ9_9MICO</name>
<dbReference type="Pfam" id="PF02585">
    <property type="entry name" value="PIG-L"/>
    <property type="match status" value="1"/>
</dbReference>
<dbReference type="SUPFAM" id="SSF102588">
    <property type="entry name" value="LmbE-like"/>
    <property type="match status" value="1"/>
</dbReference>
<keyword evidence="3" id="KW-1185">Reference proteome</keyword>
<accession>A0A1B1NAJ9</accession>